<organism evidence="5 6">
    <name type="scientific">Limimaricola variabilis</name>
    <dbReference type="NCBI Taxonomy" id="1492771"/>
    <lineage>
        <taxon>Bacteria</taxon>
        <taxon>Pseudomonadati</taxon>
        <taxon>Pseudomonadota</taxon>
        <taxon>Alphaproteobacteria</taxon>
        <taxon>Rhodobacterales</taxon>
        <taxon>Paracoccaceae</taxon>
        <taxon>Limimaricola</taxon>
    </lineage>
</organism>
<comment type="catalytic activity">
    <reaction evidence="2">
        <text>2 GTP = 3',3'-c-di-GMP + 2 diphosphate</text>
        <dbReference type="Rhea" id="RHEA:24898"/>
        <dbReference type="ChEBI" id="CHEBI:33019"/>
        <dbReference type="ChEBI" id="CHEBI:37565"/>
        <dbReference type="ChEBI" id="CHEBI:58805"/>
        <dbReference type="EC" id="2.7.7.65"/>
    </reaction>
</comment>
<dbReference type="PANTHER" id="PTHR45138">
    <property type="entry name" value="REGULATORY COMPONENTS OF SENSORY TRANSDUCTION SYSTEM"/>
    <property type="match status" value="1"/>
</dbReference>
<feature type="region of interest" description="Disordered" evidence="3">
    <location>
        <begin position="77"/>
        <end position="108"/>
    </location>
</feature>
<dbReference type="Pfam" id="PF00990">
    <property type="entry name" value="GGDEF"/>
    <property type="match status" value="1"/>
</dbReference>
<name>A0ABR6HP42_9RHOB</name>
<dbReference type="SUPFAM" id="SSF55073">
    <property type="entry name" value="Nucleotide cyclase"/>
    <property type="match status" value="1"/>
</dbReference>
<dbReference type="EMBL" id="JACIBX010000005">
    <property type="protein sequence ID" value="MBB3712124.1"/>
    <property type="molecule type" value="Genomic_DNA"/>
</dbReference>
<proteinExistence type="predicted"/>
<evidence type="ECO:0000313" key="6">
    <source>
        <dbReference type="Proteomes" id="UP000576152"/>
    </source>
</evidence>
<dbReference type="InterPro" id="IPR000160">
    <property type="entry name" value="GGDEF_dom"/>
</dbReference>
<evidence type="ECO:0000256" key="2">
    <source>
        <dbReference type="ARBA" id="ARBA00034247"/>
    </source>
</evidence>
<dbReference type="InterPro" id="IPR029787">
    <property type="entry name" value="Nucleotide_cyclase"/>
</dbReference>
<dbReference type="InterPro" id="IPR043128">
    <property type="entry name" value="Rev_trsase/Diguanyl_cyclase"/>
</dbReference>
<dbReference type="NCBIfam" id="TIGR00254">
    <property type="entry name" value="GGDEF"/>
    <property type="match status" value="1"/>
</dbReference>
<gene>
    <name evidence="5" type="ORF">FHS00_001701</name>
</gene>
<evidence type="ECO:0000313" key="5">
    <source>
        <dbReference type="EMBL" id="MBB3712124.1"/>
    </source>
</evidence>
<evidence type="ECO:0000256" key="3">
    <source>
        <dbReference type="SAM" id="MobiDB-lite"/>
    </source>
</evidence>
<dbReference type="Gene3D" id="3.30.70.270">
    <property type="match status" value="1"/>
</dbReference>
<dbReference type="PANTHER" id="PTHR45138:SF9">
    <property type="entry name" value="DIGUANYLATE CYCLASE DGCM-RELATED"/>
    <property type="match status" value="1"/>
</dbReference>
<dbReference type="Proteomes" id="UP000576152">
    <property type="component" value="Unassembled WGS sequence"/>
</dbReference>
<evidence type="ECO:0000256" key="1">
    <source>
        <dbReference type="ARBA" id="ARBA00012528"/>
    </source>
</evidence>
<dbReference type="InterPro" id="IPR050469">
    <property type="entry name" value="Diguanylate_Cyclase"/>
</dbReference>
<comment type="caution">
    <text evidence="5">The sequence shown here is derived from an EMBL/GenBank/DDBJ whole genome shotgun (WGS) entry which is preliminary data.</text>
</comment>
<keyword evidence="6" id="KW-1185">Reference proteome</keyword>
<accession>A0ABR6HP42</accession>
<protein>
    <recommendedName>
        <fullName evidence="1">diguanylate cyclase</fullName>
        <ecNumber evidence="1">2.7.7.65</ecNumber>
    </recommendedName>
</protein>
<dbReference type="EC" id="2.7.7.65" evidence="1"/>
<sequence length="108" mass="11537">MLLLPELGREAAALRAEALRGAIERISVRYGEKTLPRITVSIGLAVHPEDGTMPQQLMKAADDALYDAKARGRNQVAIAGEEDPNPQEATAMLLPATPEEPDGRHAAA</sequence>
<evidence type="ECO:0000259" key="4">
    <source>
        <dbReference type="PROSITE" id="PS50887"/>
    </source>
</evidence>
<feature type="domain" description="GGDEF" evidence="4">
    <location>
        <begin position="1"/>
        <end position="81"/>
    </location>
</feature>
<dbReference type="PROSITE" id="PS50887">
    <property type="entry name" value="GGDEF"/>
    <property type="match status" value="1"/>
</dbReference>
<reference evidence="5 6" key="1">
    <citation type="submission" date="2020-08" db="EMBL/GenBank/DDBJ databases">
        <title>Genomic Encyclopedia of Type Strains, Phase III (KMG-III): the genomes of soil and plant-associated and newly described type strains.</title>
        <authorList>
            <person name="Whitman W."/>
        </authorList>
    </citation>
    <scope>NUCLEOTIDE SEQUENCE [LARGE SCALE GENOMIC DNA]</scope>
    <source>
        <strain evidence="5 6">CECT 8572</strain>
    </source>
</reference>